<sequence>MGRKVNPINLRAKYINNISNKWFTSNIKNKNIYISKLQEDLIIYYLSNSLYNIFDILDVTVIRDSFNKCLITIVIPSPLYINNITTIFNEIDLLNKIQSLDNNELMLSIKKLVLWLFNINNYIKNTEIFLKLHLSKIPFYEPLFLFQLVKGGYIKNIPFRRSFKFWSNYIFDSNYGQLKICGIKMQIKGRLNGEERKSKEEYKIGDVSLSSLNKNIKYLCKEINTKYGILGFKIWIVFSSINNEY</sequence>
<dbReference type="AlphaFoldDB" id="A0A5B9XVT5"/>
<dbReference type="GO" id="GO:0006412">
    <property type="term" value="P:translation"/>
    <property type="evidence" value="ECO:0007669"/>
    <property type="project" value="InterPro"/>
</dbReference>
<dbReference type="Gene3D" id="3.30.1140.32">
    <property type="entry name" value="Ribosomal protein S3, C-terminal domain"/>
    <property type="match status" value="1"/>
</dbReference>
<dbReference type="InterPro" id="IPR009019">
    <property type="entry name" value="KH_sf_prok-type"/>
</dbReference>
<dbReference type="InterPro" id="IPR057258">
    <property type="entry name" value="Ribosomal_uS3"/>
</dbReference>
<dbReference type="GO" id="GO:0022627">
    <property type="term" value="C:cytosolic small ribosomal subunit"/>
    <property type="evidence" value="ECO:0007669"/>
    <property type="project" value="TreeGrafter"/>
</dbReference>
<name>A0A5B9XVT5_9ALVE</name>
<dbReference type="InterPro" id="IPR001351">
    <property type="entry name" value="Ribosomal_uS3_C"/>
</dbReference>
<dbReference type="Pfam" id="PF00189">
    <property type="entry name" value="Ribosomal_S3_C"/>
    <property type="match status" value="1"/>
</dbReference>
<dbReference type="SUPFAM" id="SSF54814">
    <property type="entry name" value="Prokaryotic type KH domain (KH-domain type II)"/>
    <property type="match status" value="1"/>
</dbReference>
<dbReference type="GO" id="GO:0003723">
    <property type="term" value="F:RNA binding"/>
    <property type="evidence" value="ECO:0007669"/>
    <property type="project" value="InterPro"/>
</dbReference>
<comment type="similarity">
    <text evidence="1">Belongs to the universal ribosomal protein uS3 family.</text>
</comment>
<organism evidence="5">
    <name type="scientific">Piridium sociabile</name>
    <dbReference type="NCBI Taxonomy" id="2570542"/>
    <lineage>
        <taxon>Eukaryota</taxon>
        <taxon>Sar</taxon>
        <taxon>Alveolata</taxon>
        <taxon>Colpodellida</taxon>
        <taxon>Vitrellaceae</taxon>
        <taxon>Piridium</taxon>
    </lineage>
</organism>
<evidence type="ECO:0000259" key="4">
    <source>
        <dbReference type="Pfam" id="PF00189"/>
    </source>
</evidence>
<dbReference type="PANTHER" id="PTHR11760">
    <property type="entry name" value="30S/40S RIBOSOMAL PROTEIN S3"/>
    <property type="match status" value="1"/>
</dbReference>
<keyword evidence="2 5" id="KW-0689">Ribosomal protein</keyword>
<feature type="domain" description="Small ribosomal subunit protein uS3 C-terminal" evidence="4">
    <location>
        <begin position="155"/>
        <end position="236"/>
    </location>
</feature>
<dbReference type="SUPFAM" id="SSF54821">
    <property type="entry name" value="Ribosomal protein S3 C-terminal domain"/>
    <property type="match status" value="1"/>
</dbReference>
<evidence type="ECO:0000256" key="1">
    <source>
        <dbReference type="ARBA" id="ARBA00010761"/>
    </source>
</evidence>
<gene>
    <name evidence="5" type="primary">rps3</name>
</gene>
<proteinExistence type="inferred from homology"/>
<evidence type="ECO:0000313" key="5">
    <source>
        <dbReference type="EMBL" id="QEH58577.1"/>
    </source>
</evidence>
<evidence type="ECO:0000256" key="2">
    <source>
        <dbReference type="ARBA" id="ARBA00022980"/>
    </source>
</evidence>
<evidence type="ECO:0000256" key="3">
    <source>
        <dbReference type="ARBA" id="ARBA00023274"/>
    </source>
</evidence>
<dbReference type="PANTHER" id="PTHR11760:SF19">
    <property type="entry name" value="SMALL RIBOSOMAL SUBUNIT PROTEIN US3C"/>
    <property type="match status" value="1"/>
</dbReference>
<reference evidence="5" key="1">
    <citation type="journal article" date="2019" name="Curr. Biol.">
        <title>Multiple Independent Origins of Apicomplexan-Like Parasites.</title>
        <authorList>
            <person name="Mathur V."/>
            <person name="Kolisko M."/>
            <person name="Hehenberger E."/>
            <person name="Irwin N.A.T."/>
            <person name="Leander B.S."/>
            <person name="Kristmundsson A."/>
            <person name="Freeman M.A."/>
            <person name="Keeling P.J."/>
        </authorList>
    </citation>
    <scope>NUCLEOTIDE SEQUENCE</scope>
</reference>
<protein>
    <submittedName>
        <fullName evidence="5">Ribosomal protein S3</fullName>
    </submittedName>
</protein>
<dbReference type="InterPro" id="IPR036419">
    <property type="entry name" value="Ribosomal_S3_C_sf"/>
</dbReference>
<dbReference type="EMBL" id="MK962129">
    <property type="protein sequence ID" value="QEH58577.1"/>
    <property type="molecule type" value="Genomic_DNA"/>
</dbReference>
<keyword evidence="3" id="KW-0687">Ribonucleoprotein</keyword>
<dbReference type="GO" id="GO:0003735">
    <property type="term" value="F:structural constituent of ribosome"/>
    <property type="evidence" value="ECO:0007669"/>
    <property type="project" value="InterPro"/>
</dbReference>
<accession>A0A5B9XVT5</accession>